<dbReference type="EMBL" id="JAGQFT010000158">
    <property type="protein sequence ID" value="MBR0563645.1"/>
    <property type="molecule type" value="Genomic_DNA"/>
</dbReference>
<evidence type="ECO:0000256" key="5">
    <source>
        <dbReference type="ARBA" id="ARBA00022989"/>
    </source>
</evidence>
<feature type="chain" id="PRO_5042774444" evidence="10">
    <location>
        <begin position="27"/>
        <end position="246"/>
    </location>
</feature>
<dbReference type="GO" id="GO:0020037">
    <property type="term" value="F:heme binding"/>
    <property type="evidence" value="ECO:0007669"/>
    <property type="project" value="InterPro"/>
</dbReference>
<organism evidence="12">
    <name type="scientific">Coralloluteibacterium stylophorae</name>
    <dbReference type="NCBI Taxonomy" id="1776034"/>
    <lineage>
        <taxon>Bacteria</taxon>
        <taxon>Pseudomonadati</taxon>
        <taxon>Pseudomonadota</taxon>
        <taxon>Gammaproteobacteria</taxon>
        <taxon>Lysobacterales</taxon>
        <taxon>Lysobacteraceae</taxon>
        <taxon>Coralloluteibacterium</taxon>
    </lineage>
</organism>
<keyword evidence="3 9" id="KW-0812">Transmembrane</keyword>
<comment type="caution">
    <text evidence="12">The sequence shown here is derived from an EMBL/GenBank/DDBJ whole genome shotgun (WGS) entry which is preliminary data.</text>
</comment>
<feature type="signal peptide" evidence="10">
    <location>
        <begin position="1"/>
        <end position="26"/>
    </location>
</feature>
<feature type="transmembrane region" description="Helical" evidence="9">
    <location>
        <begin position="219"/>
        <end position="237"/>
    </location>
</feature>
<evidence type="ECO:0000256" key="2">
    <source>
        <dbReference type="ARBA" id="ARBA00022617"/>
    </source>
</evidence>
<keyword evidence="7 9" id="KW-0472">Membrane</keyword>
<dbReference type="RefSeq" id="WP_211927545.1">
    <property type="nucleotide sequence ID" value="NZ_JAGQFT020000003.1"/>
</dbReference>
<dbReference type="PRINTS" id="PR00603">
    <property type="entry name" value="CYTOCHROMEC1"/>
</dbReference>
<keyword evidence="2 8" id="KW-0349">Heme</keyword>
<evidence type="ECO:0000256" key="1">
    <source>
        <dbReference type="ARBA" id="ARBA00004370"/>
    </source>
</evidence>
<comment type="cofactor">
    <cofactor evidence="8">
        <name>heme c</name>
        <dbReference type="ChEBI" id="CHEBI:61717"/>
    </cofactor>
    <text evidence="8">Binds 1 heme c group covalently per subunit.</text>
</comment>
<name>A0A8J8AZ18_9GAMM</name>
<accession>A0A8J8AZ18</accession>
<feature type="binding site" description="covalent" evidence="8">
    <location>
        <position position="61"/>
    </location>
    <ligand>
        <name>heme c</name>
        <dbReference type="ChEBI" id="CHEBI:61717"/>
    </ligand>
</feature>
<evidence type="ECO:0000259" key="11">
    <source>
        <dbReference type="PROSITE" id="PS51007"/>
    </source>
</evidence>
<dbReference type="EMBL" id="JAGQFT020000003">
    <property type="protein sequence ID" value="MBS7456678.1"/>
    <property type="molecule type" value="Genomic_DNA"/>
</dbReference>
<evidence type="ECO:0000256" key="7">
    <source>
        <dbReference type="ARBA" id="ARBA00023136"/>
    </source>
</evidence>
<gene>
    <name evidence="13" type="ORF">KB893_005975</name>
    <name evidence="12" type="ORF">KB893_14140</name>
</gene>
<evidence type="ECO:0000256" key="8">
    <source>
        <dbReference type="PIRSR" id="PIRSR602326-1"/>
    </source>
</evidence>
<dbReference type="AlphaFoldDB" id="A0A8J8AZ18"/>
<reference evidence="13 14" key="1">
    <citation type="journal article" date="2021" name="Microbiol. Resour. Announc.">
        <title>Draft Genome Sequence of Coralloluteibacterium stylophorae LMG 29479T.</title>
        <authorList>
            <person name="Karlyshev A.V."/>
            <person name="Kudryashova E.B."/>
            <person name="Ariskina E.V."/>
            <person name="Conroy A.P."/>
            <person name="Abidueva E.Y."/>
        </authorList>
    </citation>
    <scope>NUCLEOTIDE SEQUENCE [LARGE SCALE GENOMIC DNA]</scope>
    <source>
        <strain evidence="13 14">LMG 29479</strain>
    </source>
</reference>
<dbReference type="PANTHER" id="PTHR10266:SF3">
    <property type="entry name" value="CYTOCHROME C1, HEME PROTEIN, MITOCHONDRIAL"/>
    <property type="match status" value="1"/>
</dbReference>
<dbReference type="InterPro" id="IPR002326">
    <property type="entry name" value="Cyt_c1"/>
</dbReference>
<protein>
    <submittedName>
        <fullName evidence="12">Cytochrome c1</fullName>
    </submittedName>
</protein>
<reference evidence="12" key="2">
    <citation type="submission" date="2021-04" db="EMBL/GenBank/DDBJ databases">
        <authorList>
            <person name="Karlyshev A.V."/>
        </authorList>
    </citation>
    <scope>NUCLEOTIDE SEQUENCE</scope>
    <source>
        <strain evidence="12">LMG 29479</strain>
    </source>
</reference>
<keyword evidence="10" id="KW-0732">Signal</keyword>
<evidence type="ECO:0000256" key="9">
    <source>
        <dbReference type="SAM" id="Phobius"/>
    </source>
</evidence>
<dbReference type="Gene3D" id="1.20.5.100">
    <property type="entry name" value="Cytochrome c1, transmembrane anchor, C-terminal"/>
    <property type="match status" value="1"/>
</dbReference>
<keyword evidence="4 8" id="KW-0479">Metal-binding</keyword>
<keyword evidence="14" id="KW-1185">Reference proteome</keyword>
<feature type="domain" description="Cytochrome c" evidence="11">
    <location>
        <begin position="45"/>
        <end position="138"/>
    </location>
</feature>
<keyword evidence="6 8" id="KW-0408">Iron</keyword>
<dbReference type="Proteomes" id="UP000675747">
    <property type="component" value="Unassembled WGS sequence"/>
</dbReference>
<dbReference type="GO" id="GO:0016020">
    <property type="term" value="C:membrane"/>
    <property type="evidence" value="ECO:0007669"/>
    <property type="project" value="UniProtKB-SubCell"/>
</dbReference>
<evidence type="ECO:0000256" key="10">
    <source>
        <dbReference type="SAM" id="SignalP"/>
    </source>
</evidence>
<dbReference type="SUPFAM" id="SSF46626">
    <property type="entry name" value="Cytochrome c"/>
    <property type="match status" value="1"/>
</dbReference>
<dbReference type="InterPro" id="IPR009056">
    <property type="entry name" value="Cyt_c-like_dom"/>
</dbReference>
<evidence type="ECO:0000256" key="3">
    <source>
        <dbReference type="ARBA" id="ARBA00022692"/>
    </source>
</evidence>
<keyword evidence="5 9" id="KW-1133">Transmembrane helix</keyword>
<dbReference type="InterPro" id="IPR036909">
    <property type="entry name" value="Cyt_c-like_dom_sf"/>
</dbReference>
<feature type="binding site" description="covalent" evidence="8">
    <location>
        <position position="58"/>
    </location>
    <ligand>
        <name>heme c</name>
        <dbReference type="ChEBI" id="CHEBI:61717"/>
    </ligand>
</feature>
<dbReference type="PANTHER" id="PTHR10266">
    <property type="entry name" value="CYTOCHROME C1"/>
    <property type="match status" value="1"/>
</dbReference>
<dbReference type="Pfam" id="PF02167">
    <property type="entry name" value="Cytochrom_C1"/>
    <property type="match status" value="2"/>
</dbReference>
<evidence type="ECO:0000256" key="4">
    <source>
        <dbReference type="ARBA" id="ARBA00022723"/>
    </source>
</evidence>
<dbReference type="Gene3D" id="1.10.760.10">
    <property type="entry name" value="Cytochrome c-like domain"/>
    <property type="match status" value="1"/>
</dbReference>
<evidence type="ECO:0000313" key="13">
    <source>
        <dbReference type="EMBL" id="MBS7456678.1"/>
    </source>
</evidence>
<feature type="binding site" description="covalent" evidence="8">
    <location>
        <position position="62"/>
    </location>
    <ligand>
        <name>heme c</name>
        <dbReference type="ChEBI" id="CHEBI:61717"/>
    </ligand>
</feature>
<sequence length="246" mass="27496">MTKPSIFARRLFAAAVLLVAIPFAQAADEHGVHFEAAGTDINNQASLQRGAALFMNYCSGCHSLKYQRYSRLAEDLGLSEEQVEQNLNFAGVQLGEVINTGVAVDQGNAWFGKAPPDLSLSARERGVDWIYAYLKSFYIDETRPVGWNNSVFPGASMPNPLWELQGVQRAHMNEEGHVEGLELVQEGRLSEREFNQVARDITAFLEYVGEPAALKRSSLGLWVLFFLLVLTGLTYLLKKEFWKDVH</sequence>
<dbReference type="GO" id="GO:0046872">
    <property type="term" value="F:metal ion binding"/>
    <property type="evidence" value="ECO:0007669"/>
    <property type="project" value="UniProtKB-KW"/>
</dbReference>
<proteinExistence type="predicted"/>
<evidence type="ECO:0000256" key="6">
    <source>
        <dbReference type="ARBA" id="ARBA00023004"/>
    </source>
</evidence>
<dbReference type="PROSITE" id="PS51007">
    <property type="entry name" value="CYTC"/>
    <property type="match status" value="1"/>
</dbReference>
<comment type="subcellular location">
    <subcellularLocation>
        <location evidence="1">Membrane</location>
    </subcellularLocation>
</comment>
<evidence type="ECO:0000313" key="14">
    <source>
        <dbReference type="Proteomes" id="UP000675747"/>
    </source>
</evidence>
<evidence type="ECO:0000313" key="12">
    <source>
        <dbReference type="EMBL" id="MBR0563645.1"/>
    </source>
</evidence>
<dbReference type="GO" id="GO:0009055">
    <property type="term" value="F:electron transfer activity"/>
    <property type="evidence" value="ECO:0007669"/>
    <property type="project" value="InterPro"/>
</dbReference>